<evidence type="ECO:0000313" key="2">
    <source>
        <dbReference type="Proteomes" id="UP000022835"/>
    </source>
</evidence>
<dbReference type="Proteomes" id="UP000022835">
    <property type="component" value="Unassembled WGS sequence"/>
</dbReference>
<keyword evidence="2" id="KW-1185">Reference proteome</keyword>
<evidence type="ECO:0000313" key="1">
    <source>
        <dbReference type="EMBL" id="KDE97141.1"/>
    </source>
</evidence>
<reference evidence="1" key="1">
    <citation type="submission" date="2014-05" db="EMBL/GenBank/DDBJ databases">
        <title>Genome sequence of Mycobacterium aromaticivorans strain JS19b1T (= DSM 45407T).</title>
        <authorList>
            <person name="Kwak Y."/>
            <person name="Park G.-S."/>
            <person name="Li Q.X."/>
            <person name="Lee S.-E."/>
            <person name="Shin J.-H."/>
        </authorList>
    </citation>
    <scope>NUCLEOTIDE SEQUENCE [LARGE SCALE GENOMIC DNA]</scope>
    <source>
        <strain evidence="1">JS19b1</strain>
    </source>
</reference>
<dbReference type="STRING" id="1440774.Y900_028050"/>
<dbReference type="AlphaFoldDB" id="A0A064CBT4"/>
<dbReference type="eggNOG" id="ENOG503288G">
    <property type="taxonomic scope" value="Bacteria"/>
</dbReference>
<proteinExistence type="predicted"/>
<protein>
    <submittedName>
        <fullName evidence="1">Uncharacterized protein</fullName>
    </submittedName>
</protein>
<organism evidence="1 2">
    <name type="scientific">Mycolicibacterium aromaticivorans JS19b1 = JCM 16368</name>
    <dbReference type="NCBI Taxonomy" id="1440774"/>
    <lineage>
        <taxon>Bacteria</taxon>
        <taxon>Bacillati</taxon>
        <taxon>Actinomycetota</taxon>
        <taxon>Actinomycetes</taxon>
        <taxon>Mycobacteriales</taxon>
        <taxon>Mycobacteriaceae</taxon>
        <taxon>Mycolicibacterium</taxon>
    </lineage>
</organism>
<comment type="caution">
    <text evidence="1">The sequence shown here is derived from an EMBL/GenBank/DDBJ whole genome shotgun (WGS) entry which is preliminary data.</text>
</comment>
<sequence>MGAGQHLDRLGIGGVPGDEPVIVPIGTNQIGQHLGIPGIRFGSRDVVTIAVAGCGYRIDRPHLKTSPTQC</sequence>
<gene>
    <name evidence="1" type="ORF">Y900_028050</name>
</gene>
<dbReference type="EMBL" id="JALN02000002">
    <property type="protein sequence ID" value="KDE97141.1"/>
    <property type="molecule type" value="Genomic_DNA"/>
</dbReference>
<name>A0A064CBT4_9MYCO</name>
<accession>A0A064CBT4</accession>